<evidence type="ECO:0000313" key="3">
    <source>
        <dbReference type="Proteomes" id="UP000291404"/>
    </source>
</evidence>
<comment type="caution">
    <text evidence="2">The sequence shown here is derived from an EMBL/GenBank/DDBJ whole genome shotgun (WGS) entry which is preliminary data.</text>
</comment>
<dbReference type="VEuPathDB" id="MicrosporidiaDB:CWI36_0302p0020"/>
<gene>
    <name evidence="2" type="ORF">CWI36_0302p0020</name>
</gene>
<dbReference type="Proteomes" id="UP000291404">
    <property type="component" value="Unassembled WGS sequence"/>
</dbReference>
<evidence type="ECO:0000313" key="2">
    <source>
        <dbReference type="EMBL" id="TBU07248.1"/>
    </source>
</evidence>
<dbReference type="AlphaFoldDB" id="A0A4Q9LGL6"/>
<sequence length="72" mass="8620">MRKRAGIDNDEYDDKHFKTKNNTPFYSDEGTTLEEPKIRINEDSDIEAKKLVVKWLEEIHWSVKKDSNPDFY</sequence>
<organism evidence="2 3">
    <name type="scientific">Hamiltosporidium magnivora</name>
    <dbReference type="NCBI Taxonomy" id="148818"/>
    <lineage>
        <taxon>Eukaryota</taxon>
        <taxon>Fungi</taxon>
        <taxon>Fungi incertae sedis</taxon>
        <taxon>Microsporidia</taxon>
        <taxon>Dubosqiidae</taxon>
        <taxon>Hamiltosporidium</taxon>
    </lineage>
</organism>
<reference evidence="2 3" key="1">
    <citation type="submission" date="2017-12" db="EMBL/GenBank/DDBJ databases">
        <authorList>
            <person name="Pombert J.-F."/>
            <person name="Haag K.L."/>
            <person name="Ebert D."/>
        </authorList>
    </citation>
    <scope>NUCLEOTIDE SEQUENCE [LARGE SCALE GENOMIC DNA]</scope>
    <source>
        <strain evidence="2">BE-OM-2</strain>
    </source>
</reference>
<proteinExistence type="predicted"/>
<name>A0A4Q9LGL6_9MICR</name>
<evidence type="ECO:0000256" key="1">
    <source>
        <dbReference type="SAM" id="MobiDB-lite"/>
    </source>
</evidence>
<keyword evidence="3" id="KW-1185">Reference proteome</keyword>
<protein>
    <submittedName>
        <fullName evidence="2">Uncharacterized protein</fullName>
    </submittedName>
</protein>
<dbReference type="EMBL" id="PITI01000302">
    <property type="protein sequence ID" value="TBU07248.1"/>
    <property type="molecule type" value="Genomic_DNA"/>
</dbReference>
<accession>A0A4Q9LGL6</accession>
<feature type="region of interest" description="Disordered" evidence="1">
    <location>
        <begin position="1"/>
        <end position="33"/>
    </location>
</feature>